<comment type="caution">
    <text evidence="4">The sequence shown here is derived from an EMBL/GenBank/DDBJ whole genome shotgun (WGS) entry which is preliminary data.</text>
</comment>
<dbReference type="InterPro" id="IPR046431">
    <property type="entry name" value="FAF_dom"/>
</dbReference>
<proteinExistence type="inferred from homology"/>
<evidence type="ECO:0000256" key="2">
    <source>
        <dbReference type="SAM" id="MobiDB-lite"/>
    </source>
</evidence>
<dbReference type="Proteomes" id="UP001370490">
    <property type="component" value="Unassembled WGS sequence"/>
</dbReference>
<dbReference type="PANTHER" id="PTHR33155:SF4">
    <property type="entry name" value="PROTEIN FANTASTIC FOUR 3"/>
    <property type="match status" value="1"/>
</dbReference>
<evidence type="ECO:0000313" key="5">
    <source>
        <dbReference type="Proteomes" id="UP001370490"/>
    </source>
</evidence>
<evidence type="ECO:0000256" key="1">
    <source>
        <dbReference type="ARBA" id="ARBA00008690"/>
    </source>
</evidence>
<feature type="compositionally biased region" description="Basic and acidic residues" evidence="2">
    <location>
        <begin position="153"/>
        <end position="162"/>
    </location>
</feature>
<evidence type="ECO:0000259" key="3">
    <source>
        <dbReference type="Pfam" id="PF11250"/>
    </source>
</evidence>
<keyword evidence="5" id="KW-1185">Reference proteome</keyword>
<evidence type="ECO:0000313" key="4">
    <source>
        <dbReference type="EMBL" id="KAK6913899.1"/>
    </source>
</evidence>
<sequence length="321" mass="35617">MSSILCQGLQSCLESHLVEPKVLRLKLSSAKRACLRLSESCVTESNIKGLGGEHCHCEEITNKSHDVGADHLSGWNFIQLLSGSSQSPKGGSSYVHPLVKRSPSTLSEKSLELCTENLGCETGTNIVFESSSSIFSISSLDSKVGNSSPPTREQARPREALGAKKATPHNFPPPLTTMSGSESYEFRPHREDGRLIIKAVAVPSTQSYFQAERSNGRLRLSFFKYDLESDAQETDVSSKYKEIQFDNDAYNQEEQEEEEAEELEDEEQQQQESDIKLSKEETGVEKEMGIGKFQRPSKCKEGGRGNKVALLNWEPFWVATS</sequence>
<feature type="compositionally biased region" description="Acidic residues" evidence="2">
    <location>
        <begin position="251"/>
        <end position="269"/>
    </location>
</feature>
<feature type="region of interest" description="Disordered" evidence="2">
    <location>
        <begin position="250"/>
        <end position="304"/>
    </location>
</feature>
<feature type="compositionally biased region" description="Basic and acidic residues" evidence="2">
    <location>
        <begin position="273"/>
        <end position="289"/>
    </location>
</feature>
<protein>
    <submittedName>
        <fullName evidence="4">Fantastic Four domain</fullName>
    </submittedName>
</protein>
<dbReference type="InterPro" id="IPR021410">
    <property type="entry name" value="FAF"/>
</dbReference>
<comment type="similarity">
    <text evidence="1">Belongs to the fantastic four family.</text>
</comment>
<dbReference type="Pfam" id="PF11250">
    <property type="entry name" value="FAF"/>
    <property type="match status" value="1"/>
</dbReference>
<dbReference type="EMBL" id="JBAMMX010000026">
    <property type="protein sequence ID" value="KAK6913899.1"/>
    <property type="molecule type" value="Genomic_DNA"/>
</dbReference>
<dbReference type="PANTHER" id="PTHR33155">
    <property type="entry name" value="FANTASTIC FOUR-LIKE PROTEIN (DUF3049)"/>
    <property type="match status" value="1"/>
</dbReference>
<accession>A0AAN8UH28</accession>
<feature type="domain" description="FAF" evidence="3">
    <location>
        <begin position="170"/>
        <end position="222"/>
    </location>
</feature>
<name>A0AAN8UH28_9MAGN</name>
<dbReference type="AlphaFoldDB" id="A0AAN8UH28"/>
<reference evidence="4 5" key="1">
    <citation type="submission" date="2023-12" db="EMBL/GenBank/DDBJ databases">
        <title>A high-quality genome assembly for Dillenia turbinata (Dilleniales).</title>
        <authorList>
            <person name="Chanderbali A."/>
        </authorList>
    </citation>
    <scope>NUCLEOTIDE SEQUENCE [LARGE SCALE GENOMIC DNA]</scope>
    <source>
        <strain evidence="4">LSX21</strain>
        <tissue evidence="4">Leaf</tissue>
    </source>
</reference>
<organism evidence="4 5">
    <name type="scientific">Dillenia turbinata</name>
    <dbReference type="NCBI Taxonomy" id="194707"/>
    <lineage>
        <taxon>Eukaryota</taxon>
        <taxon>Viridiplantae</taxon>
        <taxon>Streptophyta</taxon>
        <taxon>Embryophyta</taxon>
        <taxon>Tracheophyta</taxon>
        <taxon>Spermatophyta</taxon>
        <taxon>Magnoliopsida</taxon>
        <taxon>eudicotyledons</taxon>
        <taxon>Gunneridae</taxon>
        <taxon>Pentapetalae</taxon>
        <taxon>Dilleniales</taxon>
        <taxon>Dilleniaceae</taxon>
        <taxon>Dillenia</taxon>
    </lineage>
</organism>
<gene>
    <name evidence="4" type="ORF">RJ641_021220</name>
</gene>
<feature type="region of interest" description="Disordered" evidence="2">
    <location>
        <begin position="140"/>
        <end position="185"/>
    </location>
</feature>
<feature type="compositionally biased region" description="Polar residues" evidence="2">
    <location>
        <begin position="140"/>
        <end position="151"/>
    </location>
</feature>